<keyword evidence="2" id="KW-1185">Reference proteome</keyword>
<proteinExistence type="predicted"/>
<comment type="caution">
    <text evidence="1">The sequence shown here is derived from an EMBL/GenBank/DDBJ whole genome shotgun (WGS) entry which is preliminary data.</text>
</comment>
<evidence type="ECO:0000313" key="1">
    <source>
        <dbReference type="EMBL" id="MDI9237827.1"/>
    </source>
</evidence>
<organism evidence="1 2">
    <name type="scientific">Lysobacter stagni</name>
    <dbReference type="NCBI Taxonomy" id="3045172"/>
    <lineage>
        <taxon>Bacteria</taxon>
        <taxon>Pseudomonadati</taxon>
        <taxon>Pseudomonadota</taxon>
        <taxon>Gammaproteobacteria</taxon>
        <taxon>Lysobacterales</taxon>
        <taxon>Lysobacteraceae</taxon>
        <taxon>Lysobacter</taxon>
    </lineage>
</organism>
<dbReference type="Gene3D" id="3.40.50.1820">
    <property type="entry name" value="alpha/beta hydrolase"/>
    <property type="match status" value="2"/>
</dbReference>
<accession>A0ABT6XCI5</accession>
<evidence type="ECO:0000313" key="2">
    <source>
        <dbReference type="Proteomes" id="UP001321580"/>
    </source>
</evidence>
<gene>
    <name evidence="1" type="ORF">QLQ15_02735</name>
</gene>
<sequence>MRATVYLPPDYASGTRRYPVLYVNDGQDREAVRLQATLQDLIAKGTIRAPIVVAIDMPRDRMGAYGLSDRERGNSVVAQTKYGPVGTNAHAYSEWVAHTLVPAIDARYRTRTTPDARAILGWSLGGLNAFNLGWQYPEVFARVGAFSPSFWLAQDGASNETVQRTRFVQRIIDGSQPRVGARWFFAVGTTEEDSDRDADGVNDAVDDTRDVIDGWQPDHSGQKGLRQLGYRINDDHAAGATRAEVALYLLPDGRHEQAAWARMLPVFLQWAYAVHAPALQATGHVDSYQDVPAGSVRLPSRNVDVWLPPGYEDHPRRRYPVLYLHDGQNVFDPALAYTGVDWDVDGAMTRLVASNDVRAAIVVAISNTPLRGPEYMPAGAVAPGPRAGVLSDDYLRFIVDELKPAIDATYRTKPDRADTFVMGSSMGGLISAYAMSEYPDVFAGAAGLSTHWPADDGAVIDYLSTHLPPRRTHRFYFDHGTATLDASYGSYQQRMDRVLEDAGWRRGRDFMSREFPGAEHNERAWRDRVDVPLQYLLRP</sequence>
<dbReference type="Pfam" id="PF00756">
    <property type="entry name" value="Esterase"/>
    <property type="match status" value="2"/>
</dbReference>
<dbReference type="PANTHER" id="PTHR48098:SF6">
    <property type="entry name" value="FERRI-BACILLIBACTIN ESTERASE BESA"/>
    <property type="match status" value="1"/>
</dbReference>
<dbReference type="EMBL" id="JASGBI010000001">
    <property type="protein sequence ID" value="MDI9237827.1"/>
    <property type="molecule type" value="Genomic_DNA"/>
</dbReference>
<keyword evidence="1" id="KW-0378">Hydrolase</keyword>
<dbReference type="InterPro" id="IPR050583">
    <property type="entry name" value="Mycobacterial_A85_antigen"/>
</dbReference>
<dbReference type="Proteomes" id="UP001321580">
    <property type="component" value="Unassembled WGS sequence"/>
</dbReference>
<dbReference type="RefSeq" id="WP_283211328.1">
    <property type="nucleotide sequence ID" value="NZ_JASGBI010000001.1"/>
</dbReference>
<dbReference type="PANTHER" id="PTHR48098">
    <property type="entry name" value="ENTEROCHELIN ESTERASE-RELATED"/>
    <property type="match status" value="1"/>
</dbReference>
<dbReference type="SUPFAM" id="SSF53474">
    <property type="entry name" value="alpha/beta-Hydrolases"/>
    <property type="match status" value="2"/>
</dbReference>
<dbReference type="GO" id="GO:0016787">
    <property type="term" value="F:hydrolase activity"/>
    <property type="evidence" value="ECO:0007669"/>
    <property type="project" value="UniProtKB-KW"/>
</dbReference>
<name>A0ABT6XCI5_9GAMM</name>
<dbReference type="InterPro" id="IPR000801">
    <property type="entry name" value="Esterase-like"/>
</dbReference>
<protein>
    <submittedName>
        <fullName evidence="1">Alpha/beta hydrolase-fold protein</fullName>
    </submittedName>
</protein>
<dbReference type="InterPro" id="IPR029058">
    <property type="entry name" value="AB_hydrolase_fold"/>
</dbReference>
<reference evidence="1 2" key="1">
    <citation type="submission" date="2023-05" db="EMBL/GenBank/DDBJ databases">
        <title>Lysobacter sp. strain LF1 Genome sequencing and assembly.</title>
        <authorList>
            <person name="Jung Y."/>
        </authorList>
    </citation>
    <scope>NUCLEOTIDE SEQUENCE [LARGE SCALE GENOMIC DNA]</scope>
    <source>
        <strain evidence="1 2">LF1</strain>
    </source>
</reference>